<dbReference type="HOGENOM" id="CLU_824693_0_0_1"/>
<keyword evidence="6" id="KW-0175">Coiled coil</keyword>
<accession>T1HET8</accession>
<comment type="subcellular location">
    <subcellularLocation>
        <location evidence="2">Cell projection</location>
    </subcellularLocation>
    <subcellularLocation>
        <location evidence="1">Cytoplasm</location>
        <location evidence="1">Cytoskeleton</location>
    </subcellularLocation>
</comment>
<protein>
    <submittedName>
        <fullName evidence="9">Uncharacterized protein</fullName>
    </submittedName>
</protein>
<evidence type="ECO:0000256" key="1">
    <source>
        <dbReference type="ARBA" id="ARBA00004245"/>
    </source>
</evidence>
<sequence length="337" mass="39933">MIDACDQEDKAKLVFTNDHEDKEKLKRFSHFERCLMISVLEECINKLVIVGAARLQYASNSNFEPISIRLGNKHVNMVYDLFTHVLIPESTEKLREIKFQRERELIVKVLSLVRAELIELGEIHSIYAYLAVDNHCRLENISIADQLVAFFSILVYFIITNLWMMSVSFYTRYRKNVFRLDEIKLLFEKIRKDTAHTANDQEIEIEEKKKELDLFKKLALTQMIYNCRWQSARYDQNKALIERRIRKLQEEIDFVDNKTEIEYRVHKEISNYLAIATKLCEHSVSTRDEKKKLPCAKVSSIRCPSERKANRTGRDLLEQPLPEGHCQDRDEHHEHRE</sequence>
<feature type="coiled-coil region" evidence="6">
    <location>
        <begin position="191"/>
        <end position="258"/>
    </location>
</feature>
<reference evidence="9" key="1">
    <citation type="submission" date="2015-05" db="UniProtKB">
        <authorList>
            <consortium name="EnsemblMetazoa"/>
        </authorList>
    </citation>
    <scope>IDENTIFICATION</scope>
</reference>
<keyword evidence="4" id="KW-0206">Cytoskeleton</keyword>
<evidence type="ECO:0000256" key="8">
    <source>
        <dbReference type="SAM" id="Phobius"/>
    </source>
</evidence>
<keyword evidence="5" id="KW-0966">Cell projection</keyword>
<evidence type="ECO:0000256" key="4">
    <source>
        <dbReference type="ARBA" id="ARBA00023212"/>
    </source>
</evidence>
<dbReference type="PANTHER" id="PTHR14871">
    <property type="entry name" value="DYNEIN REGULATORY COMPLEX PROTEIN 9"/>
    <property type="match status" value="1"/>
</dbReference>
<dbReference type="EnsemblMetazoa" id="RPRC002560-RA">
    <property type="protein sequence ID" value="RPRC002560-PA"/>
    <property type="gene ID" value="RPRC002560"/>
</dbReference>
<feature type="compositionally biased region" description="Basic and acidic residues" evidence="7">
    <location>
        <begin position="306"/>
        <end position="317"/>
    </location>
</feature>
<keyword evidence="10" id="KW-1185">Reference proteome</keyword>
<dbReference type="InParanoid" id="T1HET8"/>
<keyword evidence="3" id="KW-0963">Cytoplasm</keyword>
<dbReference type="GO" id="GO:0044782">
    <property type="term" value="P:cilium organization"/>
    <property type="evidence" value="ECO:0007669"/>
    <property type="project" value="TreeGrafter"/>
</dbReference>
<evidence type="ECO:0000256" key="3">
    <source>
        <dbReference type="ARBA" id="ARBA00022490"/>
    </source>
</evidence>
<name>T1HET8_RHOPR</name>
<evidence type="ECO:0000256" key="5">
    <source>
        <dbReference type="ARBA" id="ARBA00023273"/>
    </source>
</evidence>
<dbReference type="AlphaFoldDB" id="T1HET8"/>
<dbReference type="PANTHER" id="PTHR14871:SF1">
    <property type="entry name" value="DYNEIN REGULATORY COMPLEX PROTEIN 9"/>
    <property type="match status" value="1"/>
</dbReference>
<proteinExistence type="predicted"/>
<dbReference type="InterPro" id="IPR042618">
    <property type="entry name" value="IQCG"/>
</dbReference>
<evidence type="ECO:0000313" key="10">
    <source>
        <dbReference type="Proteomes" id="UP000015103"/>
    </source>
</evidence>
<keyword evidence="8" id="KW-1133">Transmembrane helix</keyword>
<keyword evidence="8" id="KW-0812">Transmembrane</keyword>
<dbReference type="GO" id="GO:0005737">
    <property type="term" value="C:cytoplasm"/>
    <property type="evidence" value="ECO:0007669"/>
    <property type="project" value="TreeGrafter"/>
</dbReference>
<evidence type="ECO:0000256" key="7">
    <source>
        <dbReference type="SAM" id="MobiDB-lite"/>
    </source>
</evidence>
<feature type="compositionally biased region" description="Basic and acidic residues" evidence="7">
    <location>
        <begin position="325"/>
        <end position="337"/>
    </location>
</feature>
<evidence type="ECO:0000256" key="2">
    <source>
        <dbReference type="ARBA" id="ARBA00004316"/>
    </source>
</evidence>
<dbReference type="EMBL" id="ACPB03020361">
    <property type="status" value="NOT_ANNOTATED_CDS"/>
    <property type="molecule type" value="Genomic_DNA"/>
</dbReference>
<dbReference type="VEuPathDB" id="VectorBase:RPRC002560"/>
<evidence type="ECO:0000256" key="6">
    <source>
        <dbReference type="SAM" id="Coils"/>
    </source>
</evidence>
<dbReference type="GO" id="GO:0005856">
    <property type="term" value="C:cytoskeleton"/>
    <property type="evidence" value="ECO:0007669"/>
    <property type="project" value="UniProtKB-SubCell"/>
</dbReference>
<dbReference type="GO" id="GO:0031514">
    <property type="term" value="C:motile cilium"/>
    <property type="evidence" value="ECO:0007669"/>
    <property type="project" value="TreeGrafter"/>
</dbReference>
<dbReference type="Proteomes" id="UP000015103">
    <property type="component" value="Unassembled WGS sequence"/>
</dbReference>
<keyword evidence="8" id="KW-0472">Membrane</keyword>
<organism evidence="9 10">
    <name type="scientific">Rhodnius prolixus</name>
    <name type="common">Triatomid bug</name>
    <dbReference type="NCBI Taxonomy" id="13249"/>
    <lineage>
        <taxon>Eukaryota</taxon>
        <taxon>Metazoa</taxon>
        <taxon>Ecdysozoa</taxon>
        <taxon>Arthropoda</taxon>
        <taxon>Hexapoda</taxon>
        <taxon>Insecta</taxon>
        <taxon>Pterygota</taxon>
        <taxon>Neoptera</taxon>
        <taxon>Paraneoptera</taxon>
        <taxon>Hemiptera</taxon>
        <taxon>Heteroptera</taxon>
        <taxon>Panheteroptera</taxon>
        <taxon>Cimicomorpha</taxon>
        <taxon>Reduviidae</taxon>
        <taxon>Triatominae</taxon>
        <taxon>Rhodnius</taxon>
    </lineage>
</organism>
<evidence type="ECO:0000313" key="9">
    <source>
        <dbReference type="EnsemblMetazoa" id="RPRC002560-PA"/>
    </source>
</evidence>
<feature type="region of interest" description="Disordered" evidence="7">
    <location>
        <begin position="306"/>
        <end position="337"/>
    </location>
</feature>
<feature type="transmembrane region" description="Helical" evidence="8">
    <location>
        <begin position="147"/>
        <end position="170"/>
    </location>
</feature>